<reference evidence="2" key="1">
    <citation type="submission" date="2015-01" db="EMBL/GenBank/DDBJ databases">
        <authorList>
            <person name="Aksoy S."/>
            <person name="Warren W."/>
            <person name="Wilson R.K."/>
        </authorList>
    </citation>
    <scope>NUCLEOTIDE SEQUENCE [LARGE SCALE GENOMIC DNA]</scope>
    <source>
        <strain evidence="2">IAEA</strain>
    </source>
</reference>
<dbReference type="VEuPathDB" id="VectorBase:GPPI024314"/>
<dbReference type="EnsemblMetazoa" id="GPPI024314-RA">
    <property type="protein sequence ID" value="GPPI024314-PA"/>
    <property type="gene ID" value="GPPI024314"/>
</dbReference>
<dbReference type="AlphaFoldDB" id="A0A1B0BAY6"/>
<sequence>MTAKICVEYFCTKYCLKPSISAMMRMFTAIVLGKKSQLLSLLSGTRKSRYINFIVSFMAFDRSLKT</sequence>
<protein>
    <submittedName>
        <fullName evidence="1">Uncharacterized protein</fullName>
    </submittedName>
</protein>
<dbReference type="EMBL" id="JXJN01011213">
    <property type="status" value="NOT_ANNOTATED_CDS"/>
    <property type="molecule type" value="Genomic_DNA"/>
</dbReference>
<name>A0A1B0BAY6_9MUSC</name>
<evidence type="ECO:0000313" key="1">
    <source>
        <dbReference type="EnsemblMetazoa" id="GPPI024314-PA"/>
    </source>
</evidence>
<proteinExistence type="predicted"/>
<accession>A0A1B0BAY6</accession>
<evidence type="ECO:0000313" key="2">
    <source>
        <dbReference type="Proteomes" id="UP000092460"/>
    </source>
</evidence>
<reference evidence="1" key="2">
    <citation type="submission" date="2020-05" db="UniProtKB">
        <authorList>
            <consortium name="EnsemblMetazoa"/>
        </authorList>
    </citation>
    <scope>IDENTIFICATION</scope>
    <source>
        <strain evidence="1">IAEA</strain>
    </source>
</reference>
<organism evidence="1 2">
    <name type="scientific">Glossina palpalis gambiensis</name>
    <dbReference type="NCBI Taxonomy" id="67801"/>
    <lineage>
        <taxon>Eukaryota</taxon>
        <taxon>Metazoa</taxon>
        <taxon>Ecdysozoa</taxon>
        <taxon>Arthropoda</taxon>
        <taxon>Hexapoda</taxon>
        <taxon>Insecta</taxon>
        <taxon>Pterygota</taxon>
        <taxon>Neoptera</taxon>
        <taxon>Endopterygota</taxon>
        <taxon>Diptera</taxon>
        <taxon>Brachycera</taxon>
        <taxon>Muscomorpha</taxon>
        <taxon>Hippoboscoidea</taxon>
        <taxon>Glossinidae</taxon>
        <taxon>Glossina</taxon>
    </lineage>
</organism>
<dbReference type="Proteomes" id="UP000092460">
    <property type="component" value="Unassembled WGS sequence"/>
</dbReference>
<keyword evidence="2" id="KW-1185">Reference proteome</keyword>